<organism evidence="2">
    <name type="scientific">Ananas comosus var. bracteatus</name>
    <name type="common">red pineapple</name>
    <dbReference type="NCBI Taxonomy" id="296719"/>
    <lineage>
        <taxon>Eukaryota</taxon>
        <taxon>Viridiplantae</taxon>
        <taxon>Streptophyta</taxon>
        <taxon>Embryophyta</taxon>
        <taxon>Tracheophyta</taxon>
        <taxon>Spermatophyta</taxon>
        <taxon>Magnoliopsida</taxon>
        <taxon>Liliopsida</taxon>
        <taxon>Poales</taxon>
        <taxon>Bromeliaceae</taxon>
        <taxon>Bromelioideae</taxon>
        <taxon>Ananas</taxon>
    </lineage>
</organism>
<dbReference type="AlphaFoldDB" id="A0A6V7QMZ0"/>
<sequence>MATTTLSLNGTALPSPSLSSAFFGATSPSMEPVSAPGGSKKRRSTCADDLMPRITLSDDSPSYYSLLDGAVDRLVIPTTARRRRRRRRRRRSKLDAEAEAEKKTTAKKKKGRPSGRAQEGEAEAQPAPASAPRVFFSVGAAPPPAAAQKPPTSEWCNGANGMHESAKGLWGMPFPHLDVLAEIYGKDRAIGEGVETFVDAVHNIETEEANPMLAYIGGGPNVGDDDNDNETQSVKRTASSSSRKAKNINPLKRKKQRILYKSTWSYFLELLDHSYLEWKHTLQLWLIL</sequence>
<accession>A0A6V7QMZ0</accession>
<feature type="region of interest" description="Disordered" evidence="1">
    <location>
        <begin position="135"/>
        <end position="154"/>
    </location>
</feature>
<gene>
    <name evidence="2" type="ORF">CB5_LOCUS27337</name>
</gene>
<proteinExistence type="predicted"/>
<evidence type="ECO:0000313" key="2">
    <source>
        <dbReference type="EMBL" id="CAD1844126.1"/>
    </source>
</evidence>
<feature type="region of interest" description="Disordered" evidence="1">
    <location>
        <begin position="220"/>
        <end position="247"/>
    </location>
</feature>
<protein>
    <submittedName>
        <fullName evidence="2">Uncharacterized protein</fullName>
    </submittedName>
</protein>
<reference evidence="2" key="1">
    <citation type="submission" date="2020-07" db="EMBL/GenBank/DDBJ databases">
        <authorList>
            <person name="Lin J."/>
        </authorList>
    </citation>
    <scope>NUCLEOTIDE SEQUENCE</scope>
</reference>
<feature type="region of interest" description="Disordered" evidence="1">
    <location>
        <begin position="79"/>
        <end position="129"/>
    </location>
</feature>
<feature type="compositionally biased region" description="Polar residues" evidence="1">
    <location>
        <begin position="1"/>
        <end position="20"/>
    </location>
</feature>
<feature type="region of interest" description="Disordered" evidence="1">
    <location>
        <begin position="1"/>
        <end position="46"/>
    </location>
</feature>
<dbReference type="PANTHER" id="PTHR46250">
    <property type="entry name" value="MYB/SANT-LIKE DNA-BINDING DOMAIN PROTEIN-RELATED"/>
    <property type="match status" value="1"/>
</dbReference>
<evidence type="ECO:0000256" key="1">
    <source>
        <dbReference type="SAM" id="MobiDB-lite"/>
    </source>
</evidence>
<feature type="compositionally biased region" description="Basic and acidic residues" evidence="1">
    <location>
        <begin position="93"/>
        <end position="104"/>
    </location>
</feature>
<dbReference type="EMBL" id="LR862137">
    <property type="protein sequence ID" value="CAD1844126.1"/>
    <property type="molecule type" value="Genomic_DNA"/>
</dbReference>
<dbReference type="PANTHER" id="PTHR46250:SF15">
    <property type="entry name" value="OS01G0523800 PROTEIN"/>
    <property type="match status" value="1"/>
</dbReference>
<name>A0A6V7QMZ0_ANACO</name>
<feature type="compositionally biased region" description="Basic residues" evidence="1">
    <location>
        <begin position="80"/>
        <end position="92"/>
    </location>
</feature>